<reference evidence="7 8" key="1">
    <citation type="submission" date="2019-10" db="EMBL/GenBank/DDBJ databases">
        <title>Genome sequence of Luteimicrobium xylanilyticum HY-24.</title>
        <authorList>
            <person name="Kim D.Y."/>
            <person name="Park H.-Y."/>
        </authorList>
    </citation>
    <scope>NUCLEOTIDE SEQUENCE [LARGE SCALE GENOMIC DNA]</scope>
    <source>
        <strain evidence="7 8">HY-24</strain>
    </source>
</reference>
<evidence type="ECO:0000256" key="4">
    <source>
        <dbReference type="ARBA" id="ARBA00022807"/>
    </source>
</evidence>
<protein>
    <submittedName>
        <fullName evidence="7">D-gamma-glutamyl-meso-diaminopimelic acid endopeptidase CwlS</fullName>
        <ecNumber evidence="7">3.4.-.-</ecNumber>
    </submittedName>
</protein>
<evidence type="ECO:0000256" key="1">
    <source>
        <dbReference type="ARBA" id="ARBA00007074"/>
    </source>
</evidence>
<dbReference type="SUPFAM" id="SSF54001">
    <property type="entry name" value="Cysteine proteinases"/>
    <property type="match status" value="1"/>
</dbReference>
<dbReference type="EMBL" id="CP045529">
    <property type="protein sequence ID" value="QFU99371.1"/>
    <property type="molecule type" value="Genomic_DNA"/>
</dbReference>
<dbReference type="GO" id="GO:0006508">
    <property type="term" value="P:proteolysis"/>
    <property type="evidence" value="ECO:0007669"/>
    <property type="project" value="UniProtKB-KW"/>
</dbReference>
<feature type="compositionally biased region" description="Low complexity" evidence="5">
    <location>
        <begin position="135"/>
        <end position="162"/>
    </location>
</feature>
<evidence type="ECO:0000313" key="7">
    <source>
        <dbReference type="EMBL" id="QFU99371.1"/>
    </source>
</evidence>
<feature type="region of interest" description="Disordered" evidence="5">
    <location>
        <begin position="121"/>
        <end position="167"/>
    </location>
</feature>
<evidence type="ECO:0000256" key="5">
    <source>
        <dbReference type="SAM" id="MobiDB-lite"/>
    </source>
</evidence>
<name>A0A5P9QD35_9MICO</name>
<dbReference type="GO" id="GO:0008234">
    <property type="term" value="F:cysteine-type peptidase activity"/>
    <property type="evidence" value="ECO:0007669"/>
    <property type="project" value="UniProtKB-KW"/>
</dbReference>
<dbReference type="Proteomes" id="UP000326702">
    <property type="component" value="Chromosome"/>
</dbReference>
<dbReference type="Pfam" id="PF00877">
    <property type="entry name" value="NLPC_P60"/>
    <property type="match status" value="1"/>
</dbReference>
<organism evidence="7 8">
    <name type="scientific">Luteimicrobium xylanilyticum</name>
    <dbReference type="NCBI Taxonomy" id="1133546"/>
    <lineage>
        <taxon>Bacteria</taxon>
        <taxon>Bacillati</taxon>
        <taxon>Actinomycetota</taxon>
        <taxon>Actinomycetes</taxon>
        <taxon>Micrococcales</taxon>
        <taxon>Luteimicrobium</taxon>
    </lineage>
</organism>
<dbReference type="AlphaFoldDB" id="A0A5P9QD35"/>
<gene>
    <name evidence="7" type="primary">cwlO</name>
    <name evidence="7" type="ORF">KDY119_02901</name>
</gene>
<accession>A0A5P9QD35</accession>
<dbReference type="InterPro" id="IPR038765">
    <property type="entry name" value="Papain-like_cys_pep_sf"/>
</dbReference>
<evidence type="ECO:0000256" key="2">
    <source>
        <dbReference type="ARBA" id="ARBA00022670"/>
    </source>
</evidence>
<dbReference type="OrthoDB" id="9815778at2"/>
<dbReference type="PANTHER" id="PTHR47053">
    <property type="entry name" value="MUREIN DD-ENDOPEPTIDASE MEPH-RELATED"/>
    <property type="match status" value="1"/>
</dbReference>
<keyword evidence="2" id="KW-0645">Protease</keyword>
<keyword evidence="8" id="KW-1185">Reference proteome</keyword>
<dbReference type="RefSeq" id="WP_036947233.1">
    <property type="nucleotide sequence ID" value="NZ_BAABIH010000008.1"/>
</dbReference>
<dbReference type="Gene3D" id="3.90.1720.10">
    <property type="entry name" value="endopeptidase domain like (from Nostoc punctiforme)"/>
    <property type="match status" value="1"/>
</dbReference>
<sequence length="277" mass="28195">MSTSTTRARHRAARRPVTPLASLASAATGGLSTVGRRTAVVAASSGLLVSMLGAPAAHAATSHSDAPSKLSTVDLDALTAAAKAELQTSKTVTVTKHVKWTADAAAVKVTPAPEPVVHRTVQAASRSEVRTALTSTSSSTSDSGSSDSGTSDSGSSSSSSSSIPSSANGSKIIAIASRYVGVPYVYGGTTPSGFDCSGFTSYVYAQIGVSLPRTSSAQHYAGTIISRAEAKPGDLIWTPGHIAIYAGGNTIIDAPRPGKSIQFRAMWQTNPTFIRVG</sequence>
<dbReference type="KEGG" id="lxl:KDY119_02901"/>
<dbReference type="EC" id="3.4.-.-" evidence="7"/>
<comment type="similarity">
    <text evidence="1">Belongs to the peptidase C40 family.</text>
</comment>
<proteinExistence type="inferred from homology"/>
<dbReference type="InterPro" id="IPR000064">
    <property type="entry name" value="NLP_P60_dom"/>
</dbReference>
<dbReference type="PROSITE" id="PS51935">
    <property type="entry name" value="NLPC_P60"/>
    <property type="match status" value="1"/>
</dbReference>
<evidence type="ECO:0000313" key="8">
    <source>
        <dbReference type="Proteomes" id="UP000326702"/>
    </source>
</evidence>
<feature type="domain" description="NlpC/P60" evidence="6">
    <location>
        <begin position="166"/>
        <end position="277"/>
    </location>
</feature>
<evidence type="ECO:0000256" key="3">
    <source>
        <dbReference type="ARBA" id="ARBA00022801"/>
    </source>
</evidence>
<keyword evidence="4" id="KW-0788">Thiol protease</keyword>
<dbReference type="InterPro" id="IPR051202">
    <property type="entry name" value="Peptidase_C40"/>
</dbReference>
<keyword evidence="3 7" id="KW-0378">Hydrolase</keyword>
<dbReference type="PANTHER" id="PTHR47053:SF1">
    <property type="entry name" value="MUREIN DD-ENDOPEPTIDASE MEPH-RELATED"/>
    <property type="match status" value="1"/>
</dbReference>
<evidence type="ECO:0000259" key="6">
    <source>
        <dbReference type="PROSITE" id="PS51935"/>
    </source>
</evidence>